<proteinExistence type="predicted"/>
<gene>
    <name evidence="2" type="ORF">SOCEGT47_037740</name>
</gene>
<organism evidence="2 3">
    <name type="scientific">Sorangium cellulosum</name>
    <name type="common">Polyangium cellulosum</name>
    <dbReference type="NCBI Taxonomy" id="56"/>
    <lineage>
        <taxon>Bacteria</taxon>
        <taxon>Pseudomonadati</taxon>
        <taxon>Myxococcota</taxon>
        <taxon>Polyangia</taxon>
        <taxon>Polyangiales</taxon>
        <taxon>Polyangiaceae</taxon>
        <taxon>Sorangium</taxon>
    </lineage>
</organism>
<dbReference type="Proteomes" id="UP000295781">
    <property type="component" value="Chromosome"/>
</dbReference>
<dbReference type="EMBL" id="CP012670">
    <property type="protein sequence ID" value="AUX23251.1"/>
    <property type="molecule type" value="Genomic_DNA"/>
</dbReference>
<dbReference type="AlphaFoldDB" id="A0A4P2Q2C2"/>
<evidence type="ECO:0000313" key="2">
    <source>
        <dbReference type="EMBL" id="AUX23251.1"/>
    </source>
</evidence>
<protein>
    <submittedName>
        <fullName evidence="2">Uncharacterized protein</fullName>
    </submittedName>
</protein>
<feature type="compositionally biased region" description="Polar residues" evidence="1">
    <location>
        <begin position="1"/>
        <end position="10"/>
    </location>
</feature>
<accession>A0A4P2Q2C2</accession>
<name>A0A4P2Q2C2_SORCE</name>
<sequence>MRRSHPQGSSPLGKGAMTGGPTRRRWRFPGWMDSMAALPGRACQAGCAPAVRACQRGYKPTVLS</sequence>
<evidence type="ECO:0000313" key="3">
    <source>
        <dbReference type="Proteomes" id="UP000295781"/>
    </source>
</evidence>
<evidence type="ECO:0000256" key="1">
    <source>
        <dbReference type="SAM" id="MobiDB-lite"/>
    </source>
</evidence>
<feature type="region of interest" description="Disordered" evidence="1">
    <location>
        <begin position="1"/>
        <end position="25"/>
    </location>
</feature>
<reference evidence="2 3" key="1">
    <citation type="submission" date="2015-09" db="EMBL/GenBank/DDBJ databases">
        <title>Sorangium comparison.</title>
        <authorList>
            <person name="Zaburannyi N."/>
            <person name="Bunk B."/>
            <person name="Overmann J."/>
            <person name="Mueller R."/>
        </authorList>
    </citation>
    <scope>NUCLEOTIDE SEQUENCE [LARGE SCALE GENOMIC DNA]</scope>
    <source>
        <strain evidence="2 3">So ceGT47</strain>
    </source>
</reference>